<protein>
    <recommendedName>
        <fullName evidence="3">EF-hand domain-containing protein</fullName>
    </recommendedName>
</protein>
<evidence type="ECO:0008006" key="3">
    <source>
        <dbReference type="Google" id="ProtNLM"/>
    </source>
</evidence>
<evidence type="ECO:0000313" key="2">
    <source>
        <dbReference type="EMBL" id="SVE42210.1"/>
    </source>
</evidence>
<feature type="region of interest" description="Disordered" evidence="1">
    <location>
        <begin position="1"/>
        <end position="31"/>
    </location>
</feature>
<feature type="non-terminal residue" evidence="2">
    <location>
        <position position="1"/>
    </location>
</feature>
<gene>
    <name evidence="2" type="ORF">METZ01_LOCUS495064</name>
</gene>
<accession>A0A383DD13</accession>
<sequence>KALHPKVLEQAGLASAASKNPESIDGNRTAPVEKIEGESGADALKQFIEAKYRSSGDDSIRALLKLGDEKAKGTDSQTTTKYPSALSIFVNPANRVRYMDILSGFKEPEQNLYRLRELAPQYRSAAALVAYLDGRRKLHSDLRKDLLTYMANGQTNQVQRTMHAVITLGTRLSFEQMGEITGHTSSPEALIDFAKIAKVQTILYPFNSYDINPDKKIEANELKGLALGKEKNFSKY</sequence>
<dbReference type="AlphaFoldDB" id="A0A383DD13"/>
<proteinExistence type="predicted"/>
<dbReference type="PROSITE" id="PS00018">
    <property type="entry name" value="EF_HAND_1"/>
    <property type="match status" value="1"/>
</dbReference>
<dbReference type="InterPro" id="IPR018247">
    <property type="entry name" value="EF_Hand_1_Ca_BS"/>
</dbReference>
<dbReference type="EMBL" id="UINC01216179">
    <property type="protein sequence ID" value="SVE42210.1"/>
    <property type="molecule type" value="Genomic_DNA"/>
</dbReference>
<name>A0A383DD13_9ZZZZ</name>
<organism evidence="2">
    <name type="scientific">marine metagenome</name>
    <dbReference type="NCBI Taxonomy" id="408172"/>
    <lineage>
        <taxon>unclassified sequences</taxon>
        <taxon>metagenomes</taxon>
        <taxon>ecological metagenomes</taxon>
    </lineage>
</organism>
<evidence type="ECO:0000256" key="1">
    <source>
        <dbReference type="SAM" id="MobiDB-lite"/>
    </source>
</evidence>
<feature type="non-terminal residue" evidence="2">
    <location>
        <position position="236"/>
    </location>
</feature>
<reference evidence="2" key="1">
    <citation type="submission" date="2018-05" db="EMBL/GenBank/DDBJ databases">
        <authorList>
            <person name="Lanie J.A."/>
            <person name="Ng W.-L."/>
            <person name="Kazmierczak K.M."/>
            <person name="Andrzejewski T.M."/>
            <person name="Davidsen T.M."/>
            <person name="Wayne K.J."/>
            <person name="Tettelin H."/>
            <person name="Glass J.I."/>
            <person name="Rusch D."/>
            <person name="Podicherti R."/>
            <person name="Tsui H.-C.T."/>
            <person name="Winkler M.E."/>
        </authorList>
    </citation>
    <scope>NUCLEOTIDE SEQUENCE</scope>
</reference>